<evidence type="ECO:0000313" key="2">
    <source>
        <dbReference type="EMBL" id="GLD74059.1"/>
    </source>
</evidence>
<protein>
    <submittedName>
        <fullName evidence="2">Partitioning defective 3 homolog B-like isoform X1</fullName>
    </submittedName>
</protein>
<comment type="caution">
    <text evidence="2">The sequence shown here is derived from an EMBL/GenBank/DDBJ whole genome shotgun (WGS) entry which is preliminary data.</text>
</comment>
<dbReference type="AlphaFoldDB" id="A0AAD3NN32"/>
<keyword evidence="3" id="KW-1185">Reference proteome</keyword>
<accession>A0AAD3NN32</accession>
<feature type="region of interest" description="Disordered" evidence="1">
    <location>
        <begin position="67"/>
        <end position="88"/>
    </location>
</feature>
<feature type="compositionally biased region" description="Polar residues" evidence="1">
    <location>
        <begin position="73"/>
        <end position="83"/>
    </location>
</feature>
<sequence>MRILNHGRLSSPRLAVHVSSSKPALRSIAGQIFSFVQREISYCVPEAASAGVLCALLAVFDEGQRMRTDSPRETASNGYSSAAPSPEPLHYYPHLQYQEPGRGEIEVNEAILKGKKQCDTPIRTYTHLPFAIALSLCPLLPCTPLSAASPLQPAISSPLNYSASTTCRPQAQYPGPRDPDPPLPPDTS</sequence>
<feature type="region of interest" description="Disordered" evidence="1">
    <location>
        <begin position="162"/>
        <end position="188"/>
    </location>
</feature>
<reference evidence="2" key="1">
    <citation type="submission" date="2022-08" db="EMBL/GenBank/DDBJ databases">
        <title>Genome sequencing of akame (Lates japonicus).</title>
        <authorList>
            <person name="Hashiguchi Y."/>
            <person name="Takahashi H."/>
        </authorList>
    </citation>
    <scope>NUCLEOTIDE SEQUENCE</scope>
    <source>
        <strain evidence="2">Kochi</strain>
    </source>
</reference>
<organism evidence="2 3">
    <name type="scientific">Lates japonicus</name>
    <name type="common">Japanese lates</name>
    <dbReference type="NCBI Taxonomy" id="270547"/>
    <lineage>
        <taxon>Eukaryota</taxon>
        <taxon>Metazoa</taxon>
        <taxon>Chordata</taxon>
        <taxon>Craniata</taxon>
        <taxon>Vertebrata</taxon>
        <taxon>Euteleostomi</taxon>
        <taxon>Actinopterygii</taxon>
        <taxon>Neopterygii</taxon>
        <taxon>Teleostei</taxon>
        <taxon>Neoteleostei</taxon>
        <taxon>Acanthomorphata</taxon>
        <taxon>Carangaria</taxon>
        <taxon>Carangaria incertae sedis</taxon>
        <taxon>Centropomidae</taxon>
        <taxon>Lates</taxon>
    </lineage>
</organism>
<gene>
    <name evidence="2" type="ORF">AKAME5_002538600</name>
</gene>
<dbReference type="EMBL" id="BRZM01001977">
    <property type="protein sequence ID" value="GLD74059.1"/>
    <property type="molecule type" value="Genomic_DNA"/>
</dbReference>
<evidence type="ECO:0000256" key="1">
    <source>
        <dbReference type="SAM" id="MobiDB-lite"/>
    </source>
</evidence>
<name>A0AAD3NN32_LATJO</name>
<evidence type="ECO:0000313" key="3">
    <source>
        <dbReference type="Proteomes" id="UP001279410"/>
    </source>
</evidence>
<dbReference type="Proteomes" id="UP001279410">
    <property type="component" value="Unassembled WGS sequence"/>
</dbReference>
<proteinExistence type="predicted"/>